<evidence type="ECO:0000259" key="20">
    <source>
        <dbReference type="Pfam" id="PF15508"/>
    </source>
</evidence>
<evidence type="ECO:0000256" key="3">
    <source>
        <dbReference type="ARBA" id="ARBA00004760"/>
    </source>
</evidence>
<feature type="chain" id="PRO_5025383120" description="Acid ceramidase" evidence="18">
    <location>
        <begin position="20"/>
        <end position="428"/>
    </location>
</feature>
<keyword evidence="11 16" id="KW-0443">Lipid metabolism</keyword>
<comment type="subcellular location">
    <subcellularLocation>
        <location evidence="1">Lysosome</location>
    </subcellularLocation>
    <subcellularLocation>
        <location evidence="2">Secreted</location>
    </subcellularLocation>
</comment>
<accession>A0A6A4X0J0</accession>
<dbReference type="PANTHER" id="PTHR28583:SF1">
    <property type="entry name" value="ACID CERAMIDASE"/>
    <property type="match status" value="1"/>
</dbReference>
<keyword evidence="14" id="KW-0458">Lysosome</keyword>
<keyword evidence="8 18" id="KW-0732">Signal</keyword>
<evidence type="ECO:0000256" key="7">
    <source>
        <dbReference type="ARBA" id="ARBA00022525"/>
    </source>
</evidence>
<evidence type="ECO:0000256" key="15">
    <source>
        <dbReference type="ARBA" id="ARBA00040588"/>
    </source>
</evidence>
<dbReference type="GO" id="GO:0005764">
    <property type="term" value="C:lysosome"/>
    <property type="evidence" value="ECO:0007669"/>
    <property type="project" value="UniProtKB-SubCell"/>
</dbReference>
<evidence type="ECO:0000256" key="5">
    <source>
        <dbReference type="ARBA" id="ARBA00005730"/>
    </source>
</evidence>
<keyword evidence="13" id="KW-0325">Glycoprotein</keyword>
<evidence type="ECO:0000259" key="19">
    <source>
        <dbReference type="Pfam" id="PF02275"/>
    </source>
</evidence>
<keyword evidence="7" id="KW-0964">Secreted</keyword>
<evidence type="ECO:0000256" key="6">
    <source>
        <dbReference type="ARBA" id="ARBA00011891"/>
    </source>
</evidence>
<evidence type="ECO:0000256" key="17">
    <source>
        <dbReference type="PIRSR" id="PIRSR017632-1"/>
    </source>
</evidence>
<dbReference type="PANTHER" id="PTHR28583">
    <property type="entry name" value="ACID AMIDASE"/>
    <property type="match status" value="1"/>
</dbReference>
<comment type="similarity">
    <text evidence="5 16">Belongs to the acid ceramidase family.</text>
</comment>
<evidence type="ECO:0000256" key="18">
    <source>
        <dbReference type="SAM" id="SignalP"/>
    </source>
</evidence>
<evidence type="ECO:0000256" key="14">
    <source>
        <dbReference type="ARBA" id="ARBA00023228"/>
    </source>
</evidence>
<name>A0A6A4X0J0_AMPAM</name>
<comment type="caution">
    <text evidence="21">The sequence shown here is derived from an EMBL/GenBank/DDBJ whole genome shotgun (WGS) entry which is preliminary data.</text>
</comment>
<dbReference type="Proteomes" id="UP000440578">
    <property type="component" value="Unassembled WGS sequence"/>
</dbReference>
<keyword evidence="10" id="KW-0746">Sphingolipid metabolism</keyword>
<dbReference type="PIRSF" id="PIRSF017632">
    <property type="entry name" value="Acid_ceramidase-like"/>
    <property type="match status" value="1"/>
</dbReference>
<dbReference type="GO" id="GO:0016020">
    <property type="term" value="C:membrane"/>
    <property type="evidence" value="ECO:0007669"/>
    <property type="project" value="GOC"/>
</dbReference>
<evidence type="ECO:0000256" key="13">
    <source>
        <dbReference type="ARBA" id="ARBA00023180"/>
    </source>
</evidence>
<feature type="active site" description="Nucleophile" evidence="17">
    <location>
        <position position="172"/>
    </location>
</feature>
<dbReference type="InterPro" id="IPR029132">
    <property type="entry name" value="CBAH/NAAA_C"/>
</dbReference>
<evidence type="ECO:0000313" key="21">
    <source>
        <dbReference type="EMBL" id="KAF0312817.1"/>
    </source>
</evidence>
<gene>
    <name evidence="21" type="primary">ASAH1</name>
    <name evidence="21" type="ORF">FJT64_016512</name>
</gene>
<dbReference type="InterPro" id="IPR016699">
    <property type="entry name" value="Acid_ceramidase-like"/>
</dbReference>
<evidence type="ECO:0000256" key="11">
    <source>
        <dbReference type="ARBA" id="ARBA00023098"/>
    </source>
</evidence>
<feature type="signal peptide" evidence="18">
    <location>
        <begin position="1"/>
        <end position="19"/>
    </location>
</feature>
<proteinExistence type="inferred from homology"/>
<dbReference type="EC" id="3.5.1.23" evidence="6"/>
<evidence type="ECO:0000256" key="9">
    <source>
        <dbReference type="ARBA" id="ARBA00022801"/>
    </source>
</evidence>
<evidence type="ECO:0000256" key="4">
    <source>
        <dbReference type="ARBA" id="ARBA00004991"/>
    </source>
</evidence>
<dbReference type="AlphaFoldDB" id="A0A6A4X0J0"/>
<feature type="domain" description="Acid ceramidase N-terminal" evidence="20">
    <location>
        <begin position="76"/>
        <end position="133"/>
    </location>
</feature>
<dbReference type="Pfam" id="PF15508">
    <property type="entry name" value="NAAA-beta"/>
    <property type="match status" value="1"/>
</dbReference>
<sequence length="428" mass="48227">MRAMLPAALLILLVAASDSRHVRPHGRLTNDIEWQHTVAGLQQLRQHRQRPGPVSGSAAANTVCESGTYPPPPERAVPHYIINLDLPPEYRYCKVMEDLGPAASHLLSIVRSEVAPIIGENTFKAVEKLSEIIGRKLPYPFPDEIRGIATAASMEEGDVALMNIFYEVFTVCTSIIGRASDGTLYHGRNLDFGLFMGWDMQNHTWKVAEALRPLTVTFEYQRDNRTLFRTAGFAGMVGVLTGVRPGLFSLSIDERFTLKPGLWYMLEWVFGKANVQWNTVITRQVLENGTDYTAVQKQLAKTPLMAPVYFILGGNGSSEACVITRDQYKADIWPLGTPSVSQKSTWYLLQTNYDHWKRPPFFDNRRDPGVRCMDWLGADKLAPETLYDVLNSKPVRNRLSVYTALMQANQGHMEAWLQYCTDPDCAIW</sequence>
<dbReference type="InterPro" id="IPR029130">
    <property type="entry name" value="Acid_ceramidase_N"/>
</dbReference>
<reference evidence="21 22" key="1">
    <citation type="submission" date="2019-07" db="EMBL/GenBank/DDBJ databases">
        <title>Draft genome assembly of a fouling barnacle, Amphibalanus amphitrite (Darwin, 1854): The first reference genome for Thecostraca.</title>
        <authorList>
            <person name="Kim W."/>
        </authorList>
    </citation>
    <scope>NUCLEOTIDE SEQUENCE [LARGE SCALE GENOMIC DNA]</scope>
    <source>
        <strain evidence="21">SNU_AA5</strain>
        <tissue evidence="21">Soma without cirri and trophi</tissue>
    </source>
</reference>
<dbReference type="EMBL" id="VIIS01000134">
    <property type="protein sequence ID" value="KAF0312817.1"/>
    <property type="molecule type" value="Genomic_DNA"/>
</dbReference>
<evidence type="ECO:0000256" key="1">
    <source>
        <dbReference type="ARBA" id="ARBA00004371"/>
    </source>
</evidence>
<dbReference type="GO" id="GO:0006665">
    <property type="term" value="P:sphingolipid metabolic process"/>
    <property type="evidence" value="ECO:0007669"/>
    <property type="project" value="UniProtKB-KW"/>
</dbReference>
<comment type="pathway">
    <text evidence="4">Sphingolipid metabolism.</text>
</comment>
<evidence type="ECO:0000313" key="22">
    <source>
        <dbReference type="Proteomes" id="UP000440578"/>
    </source>
</evidence>
<dbReference type="OrthoDB" id="5273684at2759"/>
<keyword evidence="12" id="KW-1015">Disulfide bond</keyword>
<evidence type="ECO:0000256" key="8">
    <source>
        <dbReference type="ARBA" id="ARBA00022729"/>
    </source>
</evidence>
<dbReference type="GO" id="GO:0017064">
    <property type="term" value="F:fatty acid amide hydrolase activity"/>
    <property type="evidence" value="ECO:0007669"/>
    <property type="project" value="InterPro"/>
</dbReference>
<evidence type="ECO:0000256" key="2">
    <source>
        <dbReference type="ARBA" id="ARBA00004613"/>
    </source>
</evidence>
<evidence type="ECO:0000256" key="12">
    <source>
        <dbReference type="ARBA" id="ARBA00023157"/>
    </source>
</evidence>
<evidence type="ECO:0000256" key="10">
    <source>
        <dbReference type="ARBA" id="ARBA00022919"/>
    </source>
</evidence>
<protein>
    <recommendedName>
        <fullName evidence="15">Acid ceramidase</fullName>
        <ecNumber evidence="6">3.5.1.23</ecNumber>
    </recommendedName>
</protein>
<keyword evidence="9 16" id="KW-0378">Hydrolase</keyword>
<evidence type="ECO:0000256" key="16">
    <source>
        <dbReference type="PIRNR" id="PIRNR017632"/>
    </source>
</evidence>
<dbReference type="GO" id="GO:0017040">
    <property type="term" value="F:N-acylsphingosine amidohydrolase activity"/>
    <property type="evidence" value="ECO:0007669"/>
    <property type="project" value="UniProtKB-EC"/>
</dbReference>
<comment type="pathway">
    <text evidence="3">Lipid metabolism; sphingolipid metabolism.</text>
</comment>
<organism evidence="21 22">
    <name type="scientific">Amphibalanus amphitrite</name>
    <name type="common">Striped barnacle</name>
    <name type="synonym">Balanus amphitrite</name>
    <dbReference type="NCBI Taxonomy" id="1232801"/>
    <lineage>
        <taxon>Eukaryota</taxon>
        <taxon>Metazoa</taxon>
        <taxon>Ecdysozoa</taxon>
        <taxon>Arthropoda</taxon>
        <taxon>Crustacea</taxon>
        <taxon>Multicrustacea</taxon>
        <taxon>Cirripedia</taxon>
        <taxon>Thoracica</taxon>
        <taxon>Thoracicalcarea</taxon>
        <taxon>Balanomorpha</taxon>
        <taxon>Balanoidea</taxon>
        <taxon>Balanidae</taxon>
        <taxon>Amphibalaninae</taxon>
        <taxon>Amphibalanus</taxon>
    </lineage>
</organism>
<dbReference type="GO" id="GO:0006631">
    <property type="term" value="P:fatty acid metabolic process"/>
    <property type="evidence" value="ECO:0007669"/>
    <property type="project" value="InterPro"/>
</dbReference>
<feature type="domain" description="Choloylglycine hydrolase/NAAA C-terminal" evidence="19">
    <location>
        <begin position="172"/>
        <end position="357"/>
    </location>
</feature>
<dbReference type="Pfam" id="PF02275">
    <property type="entry name" value="CBAH"/>
    <property type="match status" value="1"/>
</dbReference>
<dbReference type="GO" id="GO:0005576">
    <property type="term" value="C:extracellular region"/>
    <property type="evidence" value="ECO:0007669"/>
    <property type="project" value="UniProtKB-SubCell"/>
</dbReference>
<keyword evidence="22" id="KW-1185">Reference proteome</keyword>